<dbReference type="InterPro" id="IPR003749">
    <property type="entry name" value="ThiS/MoaD-like"/>
</dbReference>
<dbReference type="eggNOG" id="COG1977">
    <property type="taxonomic scope" value="Bacteria"/>
</dbReference>
<dbReference type="PANTHER" id="PTHR38031">
    <property type="entry name" value="SULFUR CARRIER PROTEIN SLR0821-RELATED"/>
    <property type="match status" value="1"/>
</dbReference>
<dbReference type="HOGENOM" id="CLU_114601_1_0_12"/>
<dbReference type="KEGG" id="tpi:TREPR_3715"/>
<dbReference type="InterPro" id="IPR016155">
    <property type="entry name" value="Mopterin_synth/thiamin_S_b"/>
</dbReference>
<dbReference type="RefSeq" id="WP_015706612.1">
    <property type="nucleotide sequence ID" value="NC_015578.1"/>
</dbReference>
<dbReference type="PANTHER" id="PTHR38031:SF1">
    <property type="entry name" value="SULFUR CARRIER PROTEIN CYSO"/>
    <property type="match status" value="1"/>
</dbReference>
<dbReference type="InterPro" id="IPR012675">
    <property type="entry name" value="Beta-grasp_dom_sf"/>
</dbReference>
<dbReference type="Proteomes" id="UP000009223">
    <property type="component" value="Chromosome"/>
</dbReference>
<evidence type="ECO:0000313" key="2">
    <source>
        <dbReference type="Proteomes" id="UP000009223"/>
    </source>
</evidence>
<dbReference type="SUPFAM" id="SSF54285">
    <property type="entry name" value="MoaD/ThiS"/>
    <property type="match status" value="1"/>
</dbReference>
<dbReference type="STRING" id="545694.TREPR_3715"/>
<gene>
    <name evidence="1" type="ordered locus">TREPR_3715</name>
</gene>
<accession>F5YQC4</accession>
<dbReference type="Gene3D" id="3.10.20.30">
    <property type="match status" value="1"/>
</dbReference>
<dbReference type="InterPro" id="IPR052045">
    <property type="entry name" value="Sulfur_Carrier/Prot_Modifier"/>
</dbReference>
<dbReference type="AlphaFoldDB" id="F5YQC4"/>
<dbReference type="Pfam" id="PF02597">
    <property type="entry name" value="ThiS"/>
    <property type="match status" value="1"/>
</dbReference>
<proteinExistence type="predicted"/>
<name>F5YQC4_TREPZ</name>
<sequence length="94" mass="10215">MAVTILIPTALRNFTDRKSEVTTEGSTVGEALRNFTGTYPDIKQHLYQGEELRSFINVFVEETNIKKLQGLDTKIADGGTIMLVPAIAGGTSRG</sequence>
<reference evidence="2" key="1">
    <citation type="submission" date="2009-12" db="EMBL/GenBank/DDBJ databases">
        <title>Complete sequence of Treponema primitia strain ZAS-2.</title>
        <authorList>
            <person name="Tetu S.G."/>
            <person name="Matson E."/>
            <person name="Ren Q."/>
            <person name="Seshadri R."/>
            <person name="Elbourne L."/>
            <person name="Hassan K.A."/>
            <person name="Durkin A."/>
            <person name="Radune D."/>
            <person name="Mohamoud Y."/>
            <person name="Shay R."/>
            <person name="Jin S."/>
            <person name="Zhang X."/>
            <person name="Lucey K."/>
            <person name="Ballor N.R."/>
            <person name="Ottesen E."/>
            <person name="Rosenthal R."/>
            <person name="Allen A."/>
            <person name="Leadbetter J.R."/>
            <person name="Paulsen I.T."/>
        </authorList>
    </citation>
    <scope>NUCLEOTIDE SEQUENCE [LARGE SCALE GENOMIC DNA]</scope>
    <source>
        <strain evidence="2">ATCC BAA-887 / DSM 12427 / ZAS-2</strain>
    </source>
</reference>
<dbReference type="EMBL" id="CP001843">
    <property type="protein sequence ID" value="AEF86027.1"/>
    <property type="molecule type" value="Genomic_DNA"/>
</dbReference>
<dbReference type="OrthoDB" id="9156098at2"/>
<protein>
    <submittedName>
        <fullName evidence="1">ThiamineS protein</fullName>
    </submittedName>
</protein>
<evidence type="ECO:0000313" key="1">
    <source>
        <dbReference type="EMBL" id="AEF86027.1"/>
    </source>
</evidence>
<organism evidence="1 2">
    <name type="scientific">Treponema primitia (strain ATCC BAA-887 / DSM 12427 / ZAS-2)</name>
    <dbReference type="NCBI Taxonomy" id="545694"/>
    <lineage>
        <taxon>Bacteria</taxon>
        <taxon>Pseudomonadati</taxon>
        <taxon>Spirochaetota</taxon>
        <taxon>Spirochaetia</taxon>
        <taxon>Spirochaetales</taxon>
        <taxon>Treponemataceae</taxon>
        <taxon>Treponema</taxon>
    </lineage>
</organism>
<reference evidence="1 2" key="2">
    <citation type="journal article" date="2011" name="ISME J.">
        <title>RNA-seq reveals cooperative metabolic interactions between two termite-gut spirochete species in co-culture.</title>
        <authorList>
            <person name="Rosenthal A.Z."/>
            <person name="Matson E.G."/>
            <person name="Eldar A."/>
            <person name="Leadbetter J.R."/>
        </authorList>
    </citation>
    <scope>NUCLEOTIDE SEQUENCE [LARGE SCALE GENOMIC DNA]</scope>
    <source>
        <strain evidence="2">ATCC BAA-887 / DSM 12427 / ZAS-2</strain>
    </source>
</reference>
<keyword evidence="2" id="KW-1185">Reference proteome</keyword>